<dbReference type="Proteomes" id="UP000015106">
    <property type="component" value="Chromosome 7"/>
</dbReference>
<feature type="compositionally biased region" description="Gly residues" evidence="1">
    <location>
        <begin position="832"/>
        <end position="883"/>
    </location>
</feature>
<accession>A0A8R7R2A4</accession>
<dbReference type="Pfam" id="PF07762">
    <property type="entry name" value="DUF1618"/>
    <property type="match status" value="1"/>
</dbReference>
<name>A0A8R7R2A4_TRIUA</name>
<proteinExistence type="predicted"/>
<reference evidence="4" key="1">
    <citation type="journal article" date="2013" name="Nature">
        <title>Draft genome of the wheat A-genome progenitor Triticum urartu.</title>
        <authorList>
            <person name="Ling H.Q."/>
            <person name="Zhao S."/>
            <person name="Liu D."/>
            <person name="Wang J."/>
            <person name="Sun H."/>
            <person name="Zhang C."/>
            <person name="Fan H."/>
            <person name="Li D."/>
            <person name="Dong L."/>
            <person name="Tao Y."/>
            <person name="Gao C."/>
            <person name="Wu H."/>
            <person name="Li Y."/>
            <person name="Cui Y."/>
            <person name="Guo X."/>
            <person name="Zheng S."/>
            <person name="Wang B."/>
            <person name="Yu K."/>
            <person name="Liang Q."/>
            <person name="Yang W."/>
            <person name="Lou X."/>
            <person name="Chen J."/>
            <person name="Feng M."/>
            <person name="Jian J."/>
            <person name="Zhang X."/>
            <person name="Luo G."/>
            <person name="Jiang Y."/>
            <person name="Liu J."/>
            <person name="Wang Z."/>
            <person name="Sha Y."/>
            <person name="Zhang B."/>
            <person name="Wu H."/>
            <person name="Tang D."/>
            <person name="Shen Q."/>
            <person name="Xue P."/>
            <person name="Zou S."/>
            <person name="Wang X."/>
            <person name="Liu X."/>
            <person name="Wang F."/>
            <person name="Yang Y."/>
            <person name="An X."/>
            <person name="Dong Z."/>
            <person name="Zhang K."/>
            <person name="Zhang X."/>
            <person name="Luo M.C."/>
            <person name="Dvorak J."/>
            <person name="Tong Y."/>
            <person name="Wang J."/>
            <person name="Yang H."/>
            <person name="Li Z."/>
            <person name="Wang D."/>
            <person name="Zhang A."/>
            <person name="Wang J."/>
        </authorList>
    </citation>
    <scope>NUCLEOTIDE SEQUENCE</scope>
    <source>
        <strain evidence="4">cv. G1812</strain>
    </source>
</reference>
<reference evidence="3" key="2">
    <citation type="submission" date="2018-03" db="EMBL/GenBank/DDBJ databases">
        <title>The Triticum urartu genome reveals the dynamic nature of wheat genome evolution.</title>
        <authorList>
            <person name="Ling H."/>
            <person name="Ma B."/>
            <person name="Shi X."/>
            <person name="Liu H."/>
            <person name="Dong L."/>
            <person name="Sun H."/>
            <person name="Cao Y."/>
            <person name="Gao Q."/>
            <person name="Zheng S."/>
            <person name="Li Y."/>
            <person name="Yu Y."/>
            <person name="Du H."/>
            <person name="Qi M."/>
            <person name="Li Y."/>
            <person name="Yu H."/>
            <person name="Cui Y."/>
            <person name="Wang N."/>
            <person name="Chen C."/>
            <person name="Wu H."/>
            <person name="Zhao Y."/>
            <person name="Zhang J."/>
            <person name="Li Y."/>
            <person name="Zhou W."/>
            <person name="Zhang B."/>
            <person name="Hu W."/>
            <person name="Eijk M."/>
            <person name="Tang J."/>
            <person name="Witsenboer H."/>
            <person name="Zhao S."/>
            <person name="Li Z."/>
            <person name="Zhang A."/>
            <person name="Wang D."/>
            <person name="Liang C."/>
        </authorList>
    </citation>
    <scope>NUCLEOTIDE SEQUENCE [LARGE SCALE GENOMIC DNA]</scope>
    <source>
        <strain evidence="3">cv. G1812</strain>
    </source>
</reference>
<feature type="compositionally biased region" description="Gly residues" evidence="1">
    <location>
        <begin position="785"/>
        <end position="796"/>
    </location>
</feature>
<feature type="compositionally biased region" description="Polar residues" evidence="1">
    <location>
        <begin position="746"/>
        <end position="755"/>
    </location>
</feature>
<feature type="region of interest" description="Disordered" evidence="1">
    <location>
        <begin position="832"/>
        <end position="913"/>
    </location>
</feature>
<organism evidence="3 4">
    <name type="scientific">Triticum urartu</name>
    <name type="common">Red wild einkorn</name>
    <name type="synonym">Crithodium urartu</name>
    <dbReference type="NCBI Taxonomy" id="4572"/>
    <lineage>
        <taxon>Eukaryota</taxon>
        <taxon>Viridiplantae</taxon>
        <taxon>Streptophyta</taxon>
        <taxon>Embryophyta</taxon>
        <taxon>Tracheophyta</taxon>
        <taxon>Spermatophyta</taxon>
        <taxon>Magnoliopsida</taxon>
        <taxon>Liliopsida</taxon>
        <taxon>Poales</taxon>
        <taxon>Poaceae</taxon>
        <taxon>BOP clade</taxon>
        <taxon>Pooideae</taxon>
        <taxon>Triticodae</taxon>
        <taxon>Triticeae</taxon>
        <taxon>Triticinae</taxon>
        <taxon>Triticum</taxon>
    </lineage>
</organism>
<dbReference type="AlphaFoldDB" id="A0A8R7R2A4"/>
<evidence type="ECO:0000259" key="2">
    <source>
        <dbReference type="Pfam" id="PF07762"/>
    </source>
</evidence>
<dbReference type="Gramene" id="TuG1812G0700001965.01.T01">
    <property type="protein sequence ID" value="TuG1812G0700001965.01.T01"/>
    <property type="gene ID" value="TuG1812G0700001965.01"/>
</dbReference>
<dbReference type="PANTHER" id="PTHR37736">
    <property type="entry name" value="GLYCINE-RICH PROTEIN"/>
    <property type="match status" value="1"/>
</dbReference>
<reference evidence="3" key="3">
    <citation type="submission" date="2022-06" db="UniProtKB">
        <authorList>
            <consortium name="EnsemblPlants"/>
        </authorList>
    </citation>
    <scope>IDENTIFICATION</scope>
</reference>
<feature type="region of interest" description="Disordered" evidence="1">
    <location>
        <begin position="726"/>
        <end position="796"/>
    </location>
</feature>
<protein>
    <recommendedName>
        <fullName evidence="2">DUF1618 domain-containing protein</fullName>
    </recommendedName>
</protein>
<feature type="domain" description="DUF1618" evidence="2">
    <location>
        <begin position="209"/>
        <end position="357"/>
    </location>
</feature>
<evidence type="ECO:0000313" key="4">
    <source>
        <dbReference type="Proteomes" id="UP000015106"/>
    </source>
</evidence>
<dbReference type="PANTHER" id="PTHR37736:SF1">
    <property type="entry name" value="GLYCINE-RICH PROTEIN"/>
    <property type="match status" value="1"/>
</dbReference>
<dbReference type="EnsemblPlants" id="TuG1812G0700001965.01.T01">
    <property type="protein sequence ID" value="TuG1812G0700001965.01.T01"/>
    <property type="gene ID" value="TuG1812G0700001965.01"/>
</dbReference>
<feature type="compositionally biased region" description="Basic and acidic residues" evidence="1">
    <location>
        <begin position="726"/>
        <end position="741"/>
    </location>
</feature>
<evidence type="ECO:0000313" key="3">
    <source>
        <dbReference type="EnsemblPlants" id="TuG1812G0700001965.01.T01"/>
    </source>
</evidence>
<dbReference type="InterPro" id="IPR011676">
    <property type="entry name" value="DUF1618"/>
</dbReference>
<feature type="compositionally biased region" description="Basic and acidic residues" evidence="1">
    <location>
        <begin position="676"/>
        <end position="695"/>
    </location>
</feature>
<evidence type="ECO:0000256" key="1">
    <source>
        <dbReference type="SAM" id="MobiDB-lite"/>
    </source>
</evidence>
<keyword evidence="4" id="KW-1185">Reference proteome</keyword>
<sequence>MAMQDHPSPCGHHPEILLDKKCLVGELKNSTTAKSKNSKGVHLEVSLEAVDPPAISLCLVSCVDQIGDRLTAPPRILGVTGGFVLLAITFSDNVNRCLQFIDYFVYKAGPDFASLHLLARPYPSSFSPNMAAILSVSDNSEDFAVIFPHVEYFRLRNHYTLHIYRSDTNDWHSQAACIAEDNETRNARDKLLLHNTMSVAYAEKGIIGWIDLWWGILLCNVLDKKPTIRFVPLPVPEPCDTSEFHLMFENLTPRPHRHVTIFNDLIKCVELDFHVQDAFFNMKRAKDYGWMAKTWTRSIYSDVWCDGLTIDTSEISFTDSSLPNLLPGMFDEENNLTWKKLTSAGPTLSLLDDNVIYIMANESMCHPTAYVLTVDTKSLKLESGAQCAPQKTAWFEPTYEPCVLFSSFGTTSELVKEFETKGTIFEIKEGPVLSVVSKRLRVLRKKQNRIAQMEESVAAGKMLNQEQKELMHSKPVIAALIDELERLRVPLSTALTKELSTVPAPAAGSSSFGSDLSIQDLLALIYFGSLFYVKSPNEFIATMVARKNERSSCITHGYVWDDTVDLLVENDLDAVSAVAALAAARPSSADGVSHHDALQACAHHARLWLTRADAPIHPGSSVTYAAVRSKLDRIMASDYYTAPAVAGNHGAEGLQAQMSMTDSPEAPSLKETLAAENHKEDEEDSSHATEIDNDHQSNAADVQNVDGKTLVNPRVEYRVAEAEQEKFDVKEQDQMYAEPKKRQFQHPRQSCQNQRGGDRGWRGAYPNGRSGHGGGRGMGSRYENGRGGGGGGGRGMGSGYENGRGGGGGGCGMGSGYENGCGGGGGYQNDRGCGGGYQNGRGGGGGYQNSRGGGGGGGYQNSRGGGGSGGYQNSRGGGGGGGYYNNDDGYYQPRNLNNRGRGAGRWPRGHRED</sequence>
<feature type="region of interest" description="Disordered" evidence="1">
    <location>
        <begin position="675"/>
        <end position="705"/>
    </location>
</feature>